<dbReference type="Proteomes" id="UP001500459">
    <property type="component" value="Unassembled WGS sequence"/>
</dbReference>
<evidence type="ECO:0000313" key="3">
    <source>
        <dbReference type="Proteomes" id="UP001500459"/>
    </source>
</evidence>
<evidence type="ECO:0000313" key="2">
    <source>
        <dbReference type="EMBL" id="GAA3521815.1"/>
    </source>
</evidence>
<accession>A0ABP6UTB1</accession>
<proteinExistence type="predicted"/>
<sequence>MKKLINLSLLVFTLLSLNTVNAAGKVSVEITNVSVINVSLTEIAKGEKLFLKDFNGMVLFKTTLNASPIYQKNFNLNKVSNGIYFVETESDYEIKVTPVLKNESGVSLITDSEVTIFKPQIEIVDNKVSVMFLNTRKSPMDLNIYDENGVKLVEELEIQEKVVERVYDFSNVEKNTYYMYFVLEDRTISEQVIIK</sequence>
<feature type="chain" id="PRO_5045124898" description="Secretion system C-terminal sorting domain-containing protein" evidence="1">
    <location>
        <begin position="23"/>
        <end position="195"/>
    </location>
</feature>
<reference evidence="3" key="1">
    <citation type="journal article" date="2019" name="Int. J. Syst. Evol. Microbiol.">
        <title>The Global Catalogue of Microorganisms (GCM) 10K type strain sequencing project: providing services to taxonomists for standard genome sequencing and annotation.</title>
        <authorList>
            <consortium name="The Broad Institute Genomics Platform"/>
            <consortium name="The Broad Institute Genome Sequencing Center for Infectious Disease"/>
            <person name="Wu L."/>
            <person name="Ma J."/>
        </authorList>
    </citation>
    <scope>NUCLEOTIDE SEQUENCE [LARGE SCALE GENOMIC DNA]</scope>
    <source>
        <strain evidence="3">JCM 17106</strain>
    </source>
</reference>
<keyword evidence="3" id="KW-1185">Reference proteome</keyword>
<keyword evidence="1" id="KW-0732">Signal</keyword>
<evidence type="ECO:0008006" key="4">
    <source>
        <dbReference type="Google" id="ProtNLM"/>
    </source>
</evidence>
<organism evidence="2 3">
    <name type="scientific">Aquimarina addita</name>
    <dbReference type="NCBI Taxonomy" id="870485"/>
    <lineage>
        <taxon>Bacteria</taxon>
        <taxon>Pseudomonadati</taxon>
        <taxon>Bacteroidota</taxon>
        <taxon>Flavobacteriia</taxon>
        <taxon>Flavobacteriales</taxon>
        <taxon>Flavobacteriaceae</taxon>
        <taxon>Aquimarina</taxon>
    </lineage>
</organism>
<name>A0ABP6UTB1_9FLAO</name>
<comment type="caution">
    <text evidence="2">The sequence shown here is derived from an EMBL/GenBank/DDBJ whole genome shotgun (WGS) entry which is preliminary data.</text>
</comment>
<dbReference type="EMBL" id="BAABCW010000027">
    <property type="protein sequence ID" value="GAA3521815.1"/>
    <property type="molecule type" value="Genomic_DNA"/>
</dbReference>
<evidence type="ECO:0000256" key="1">
    <source>
        <dbReference type="SAM" id="SignalP"/>
    </source>
</evidence>
<dbReference type="RefSeq" id="WP_344930565.1">
    <property type="nucleotide sequence ID" value="NZ_BAABCW010000027.1"/>
</dbReference>
<gene>
    <name evidence="2" type="ORF">GCM10022393_40310</name>
</gene>
<protein>
    <recommendedName>
        <fullName evidence="4">Secretion system C-terminal sorting domain-containing protein</fullName>
    </recommendedName>
</protein>
<feature type="signal peptide" evidence="1">
    <location>
        <begin position="1"/>
        <end position="22"/>
    </location>
</feature>